<feature type="transmembrane region" description="Helical" evidence="16">
    <location>
        <begin position="914"/>
        <end position="941"/>
    </location>
</feature>
<feature type="transmembrane region" description="Helical" evidence="16">
    <location>
        <begin position="992"/>
        <end position="1016"/>
    </location>
</feature>
<dbReference type="InterPro" id="IPR037163">
    <property type="entry name" value="Spermidine_synt_N_sf"/>
</dbReference>
<evidence type="ECO:0000313" key="19">
    <source>
        <dbReference type="Proteomes" id="UP001164929"/>
    </source>
</evidence>
<dbReference type="GO" id="GO:0005886">
    <property type="term" value="C:plasma membrane"/>
    <property type="evidence" value="ECO:0007669"/>
    <property type="project" value="UniProtKB-SubCell"/>
</dbReference>
<dbReference type="InterPro" id="IPR053951">
    <property type="entry name" value="K_trans_N"/>
</dbReference>
<dbReference type="Pfam" id="PF01564">
    <property type="entry name" value="Spermine_synth"/>
    <property type="match status" value="1"/>
</dbReference>
<evidence type="ECO:0000256" key="5">
    <source>
        <dbReference type="ARBA" id="ARBA00022538"/>
    </source>
</evidence>
<dbReference type="InterPro" id="IPR029063">
    <property type="entry name" value="SAM-dependent_MTases_sf"/>
</dbReference>
<evidence type="ECO:0000256" key="6">
    <source>
        <dbReference type="ARBA" id="ARBA00022679"/>
    </source>
</evidence>
<dbReference type="InterPro" id="IPR053952">
    <property type="entry name" value="K_trans_C"/>
</dbReference>
<reference evidence="18" key="1">
    <citation type="journal article" date="2023" name="Mol. Ecol. Resour.">
        <title>Chromosome-level genome assembly of a triploid poplar Populus alba 'Berolinensis'.</title>
        <authorList>
            <person name="Chen S."/>
            <person name="Yu Y."/>
            <person name="Wang X."/>
            <person name="Wang S."/>
            <person name="Zhang T."/>
            <person name="Zhou Y."/>
            <person name="He R."/>
            <person name="Meng N."/>
            <person name="Wang Y."/>
            <person name="Liu W."/>
            <person name="Liu Z."/>
            <person name="Liu J."/>
            <person name="Guo Q."/>
            <person name="Huang H."/>
            <person name="Sederoff R.R."/>
            <person name="Wang G."/>
            <person name="Qu G."/>
            <person name="Chen S."/>
        </authorList>
    </citation>
    <scope>NUCLEOTIDE SEQUENCE</scope>
    <source>
        <strain evidence="18">SC-2020</strain>
    </source>
</reference>
<dbReference type="FunFam" id="3.40.50.150:FF:000048">
    <property type="entry name" value="Spermidine synthase 1"/>
    <property type="match status" value="1"/>
</dbReference>
<feature type="transmembrane region" description="Helical" evidence="16">
    <location>
        <begin position="962"/>
        <end position="986"/>
    </location>
</feature>
<dbReference type="GO" id="GO:0015079">
    <property type="term" value="F:potassium ion transmembrane transporter activity"/>
    <property type="evidence" value="ECO:0007669"/>
    <property type="project" value="InterPro"/>
</dbReference>
<comment type="subcellular location">
    <subcellularLocation>
        <location evidence="1">Cell membrane</location>
        <topology evidence="1">Multi-pass membrane protein</topology>
    </subcellularLocation>
</comment>
<feature type="transmembrane region" description="Helical" evidence="16">
    <location>
        <begin position="588"/>
        <end position="609"/>
    </location>
</feature>
<dbReference type="PANTHER" id="PTHR30540:SF4">
    <property type="entry name" value="POTASSIUM TRANSPORTER 12-RELATED"/>
    <property type="match status" value="1"/>
</dbReference>
<dbReference type="InterPro" id="IPR003855">
    <property type="entry name" value="K+_transporter"/>
</dbReference>
<comment type="similarity">
    <text evidence="3">Belongs to the HAK/KUP transporter (TC 2.A.72.3) family.</text>
</comment>
<proteinExistence type="inferred from homology"/>
<feature type="transmembrane region" description="Helical" evidence="16">
    <location>
        <begin position="843"/>
        <end position="862"/>
    </location>
</feature>
<keyword evidence="11 13" id="KW-0620">Polyamine biosynthesis</keyword>
<feature type="transmembrane region" description="Helical" evidence="16">
    <location>
        <begin position="874"/>
        <end position="894"/>
    </location>
</feature>
<protein>
    <submittedName>
        <fullName evidence="18">Potassium transporter 12 family protein</fullName>
    </submittedName>
</protein>
<evidence type="ECO:0000256" key="15">
    <source>
        <dbReference type="SAM" id="MobiDB-lite"/>
    </source>
</evidence>
<dbReference type="Pfam" id="PF17284">
    <property type="entry name" value="Spermine_synt_N"/>
    <property type="match status" value="1"/>
</dbReference>
<dbReference type="SUPFAM" id="SSF53335">
    <property type="entry name" value="S-adenosyl-L-methionine-dependent methyltransferases"/>
    <property type="match status" value="1"/>
</dbReference>
<dbReference type="EMBL" id="JAQIZT010000010">
    <property type="protein sequence ID" value="KAJ6983564.1"/>
    <property type="molecule type" value="Genomic_DNA"/>
</dbReference>
<dbReference type="InterPro" id="IPR030373">
    <property type="entry name" value="PABS_CS"/>
</dbReference>
<dbReference type="InterPro" id="IPR035246">
    <property type="entry name" value="Spermidine_synt_N"/>
</dbReference>
<feature type="transmembrane region" description="Helical" evidence="16">
    <location>
        <begin position="714"/>
        <end position="734"/>
    </location>
</feature>
<evidence type="ECO:0000256" key="9">
    <source>
        <dbReference type="ARBA" id="ARBA00022989"/>
    </source>
</evidence>
<dbReference type="PROSITE" id="PS51006">
    <property type="entry name" value="PABS_2"/>
    <property type="match status" value="1"/>
</dbReference>
<evidence type="ECO:0000313" key="18">
    <source>
        <dbReference type="EMBL" id="KAJ6983564.1"/>
    </source>
</evidence>
<feature type="transmembrane region" description="Helical" evidence="16">
    <location>
        <begin position="1051"/>
        <end position="1069"/>
    </location>
</feature>
<evidence type="ECO:0000256" key="10">
    <source>
        <dbReference type="ARBA" id="ARBA00023065"/>
    </source>
</evidence>
<dbReference type="Pfam" id="PF02705">
    <property type="entry name" value="K_trans"/>
    <property type="match status" value="2"/>
</dbReference>
<evidence type="ECO:0000256" key="8">
    <source>
        <dbReference type="ARBA" id="ARBA00022958"/>
    </source>
</evidence>
<evidence type="ECO:0000256" key="2">
    <source>
        <dbReference type="ARBA" id="ARBA00007867"/>
    </source>
</evidence>
<dbReference type="GO" id="GO:0016740">
    <property type="term" value="F:transferase activity"/>
    <property type="evidence" value="ECO:0007669"/>
    <property type="project" value="UniProtKB-UniRule"/>
</dbReference>
<dbReference type="Proteomes" id="UP001164929">
    <property type="component" value="Chromosome 10"/>
</dbReference>
<dbReference type="PANTHER" id="PTHR30540">
    <property type="entry name" value="OSMOTIC STRESS POTASSIUM TRANSPORTER"/>
    <property type="match status" value="1"/>
</dbReference>
<evidence type="ECO:0000256" key="13">
    <source>
        <dbReference type="PROSITE-ProRule" id="PRU00354"/>
    </source>
</evidence>
<comment type="similarity">
    <text evidence="2 14">Belongs to the spermidine/spermine synthase family.</text>
</comment>
<feature type="transmembrane region" description="Helical" evidence="16">
    <location>
        <begin position="514"/>
        <end position="533"/>
    </location>
</feature>
<keyword evidence="10" id="KW-0406">Ion transport</keyword>
<keyword evidence="9 16" id="KW-1133">Transmembrane helix</keyword>
<feature type="domain" description="PABS" evidence="17">
    <location>
        <begin position="45"/>
        <end position="282"/>
    </location>
</feature>
<evidence type="ECO:0000256" key="1">
    <source>
        <dbReference type="ARBA" id="ARBA00004651"/>
    </source>
</evidence>
<sequence>MAEESVVTDLPVKRPREDEENGASAATEAMETETNSNDCISSVIPGWFSEISPMWPGEAHSLKVEKILFQGKSDYQNVMVFQSSTYGKVLVLDGVIQLTERDECAYQEMITHLPLCSIANPKKVLVIGGGDGGVLREVARHSSVVQIDICEIDKMVVDVSKKFFPDVSVGYEDPRVTLHIGDGVAFLKAVPEGTYDAVIVDSSDPIGPAQELFEKPFFESIAKALRPGGVVSTQAESIWLHMNIIEDIVANCHQIFKGSVNYAWTTVPTYPSGMIGFMLCSTEGPAVDFKHPVNPIDSNDSQSKSKPLKFYNSELHTAAFCLPSFAKKALLLLLILVSFPIKITRNHWEEIWSFALLKNTTQKQYGVTPHNNNNTGPLGRTSNLSEDRLVNILFQFRNMEGDDDRIEESSVRLVGSSNDGIVDGGGGGGVGESRWVDGSEVDSESPPWSLLDENDSGPGYGSMRRRLVKKPRRVDSFDVEAMEIAGAHHHHSKFSKHLARTRIFPAYSTKILCAIFRNSINSIFSAVVLRIHGKRARPKRSWKDLSIWQNLALAFQTLGVVYGDLGTSPLYVFTDVFSKVPIRSEVDVLGALSLVIYTIALIPLAKYVFVVLKANDNGEGGTFALYSLICRYAKVNMLPNRQPADENISSFRLKLPTPELERALNIKETLEKRSSLKTVLLLLVLTGTSMVIGDGILTPAMSVMSAVSGLQGEISGFGTSAVVVVSIIILLGLFNIQRFGTGKVGFMFAPVLALWFFSLGAIGIYNLVKHDISVLRALNPAYIYFFFKKNSSAAWSALGGCVLCITGAYCPKLLGTLVTVLIYRLTHMTLAGKLSTDFLLKRYLFDATTCLYVVSGAEAMFADLGHFSVQSIQIAFTCVVFPCLLLAYMGQASYLMKYPDSASRIFYDSVPESLFWPVFVIATLAAMIASQAMISATFSCVKQAMALGCFPRLKIVHTSRKLMGQIYIPIINYFLMIMCIIVVSIFQSTTDIANAYGIAEVGVMIVSTTLVTLVMLLIWRTNLFLALCFPLVFGSIELIYLSAVLSKILEGGWVPLAFAMFFLCVMYTWNYGSVLKYQSEVREKISMDFMLELGSTLGTVRVPGIGLLYNELVQGVPSIFGQFLLSLPAIHSTIVFVCIKYVPVPVVPQEERFLFRRVCPKDYHMFRCVARYGYKDVRKEGHHVFEQLLVESLEKFLRREAQDLAIESNLNEYFDDVSERSRDSGAAGGHGTDELRVPLMHDQRLEDAGSSISEETSSAFPSSVMSLDEDPSLEYELSALREAMDSGFTYLLAHGDVRAKKNSFFFKKLVINYFYAFLRKNCRAGAANMSVPHMNILQVGMTYMV</sequence>
<evidence type="ECO:0000256" key="14">
    <source>
        <dbReference type="RuleBase" id="RU003836"/>
    </source>
</evidence>
<dbReference type="NCBIfam" id="TIGR00417">
    <property type="entry name" value="speE"/>
    <property type="match status" value="1"/>
</dbReference>
<comment type="caution">
    <text evidence="18">The sequence shown here is derived from an EMBL/GenBank/DDBJ whole genome shotgun (WGS) entry which is preliminary data.</text>
</comment>
<feature type="transmembrane region" description="Helical" evidence="16">
    <location>
        <begin position="679"/>
        <end position="702"/>
    </location>
</feature>
<evidence type="ECO:0000256" key="7">
    <source>
        <dbReference type="ARBA" id="ARBA00022692"/>
    </source>
</evidence>
<evidence type="ECO:0000256" key="3">
    <source>
        <dbReference type="ARBA" id="ARBA00008440"/>
    </source>
</evidence>
<dbReference type="NCBIfam" id="NF002010">
    <property type="entry name" value="PRK00811.1"/>
    <property type="match status" value="1"/>
</dbReference>
<evidence type="ECO:0000256" key="16">
    <source>
        <dbReference type="SAM" id="Phobius"/>
    </source>
</evidence>
<feature type="transmembrane region" description="Helical" evidence="16">
    <location>
        <begin position="794"/>
        <end position="823"/>
    </location>
</feature>
<dbReference type="HAMAP" id="MF_00198">
    <property type="entry name" value="Spermidine_synth"/>
    <property type="match status" value="1"/>
</dbReference>
<feature type="transmembrane region" description="Helical" evidence="16">
    <location>
        <begin position="746"/>
        <end position="765"/>
    </location>
</feature>
<feature type="region of interest" description="Disordered" evidence="15">
    <location>
        <begin position="1"/>
        <end position="35"/>
    </location>
</feature>
<accession>A0AAD6MED8</accession>
<keyword evidence="7 16" id="KW-0812">Transmembrane</keyword>
<feature type="transmembrane region" description="Helical" evidence="16">
    <location>
        <begin position="545"/>
        <end position="563"/>
    </location>
</feature>
<evidence type="ECO:0000256" key="11">
    <source>
        <dbReference type="ARBA" id="ARBA00023115"/>
    </source>
</evidence>
<dbReference type="FunFam" id="2.30.140.10:FF:000003">
    <property type="entry name" value="Spermidine synthase 1"/>
    <property type="match status" value="1"/>
</dbReference>
<evidence type="ECO:0000256" key="4">
    <source>
        <dbReference type="ARBA" id="ARBA00022448"/>
    </source>
</evidence>
<feature type="active site" description="Proton acceptor" evidence="13">
    <location>
        <position position="201"/>
    </location>
</feature>
<keyword evidence="12 16" id="KW-0472">Membrane</keyword>
<feature type="transmembrane region" description="Helical" evidence="16">
    <location>
        <begin position="1023"/>
        <end position="1045"/>
    </location>
</feature>
<keyword evidence="19" id="KW-1185">Reference proteome</keyword>
<dbReference type="InterPro" id="IPR001045">
    <property type="entry name" value="Spermi_synthase"/>
</dbReference>
<keyword evidence="6 13" id="KW-0808">Transferase</keyword>
<dbReference type="CDD" id="cd02440">
    <property type="entry name" value="AdoMet_MTases"/>
    <property type="match status" value="1"/>
</dbReference>
<feature type="compositionally biased region" description="Low complexity" evidence="15">
    <location>
        <begin position="25"/>
        <end position="34"/>
    </location>
</feature>
<keyword evidence="8" id="KW-0630">Potassium</keyword>
<organism evidence="18 19">
    <name type="scientific">Populus alba x Populus x berolinensis</name>
    <dbReference type="NCBI Taxonomy" id="444605"/>
    <lineage>
        <taxon>Eukaryota</taxon>
        <taxon>Viridiplantae</taxon>
        <taxon>Streptophyta</taxon>
        <taxon>Embryophyta</taxon>
        <taxon>Tracheophyta</taxon>
        <taxon>Spermatophyta</taxon>
        <taxon>Magnoliopsida</taxon>
        <taxon>eudicotyledons</taxon>
        <taxon>Gunneridae</taxon>
        <taxon>Pentapetalae</taxon>
        <taxon>rosids</taxon>
        <taxon>fabids</taxon>
        <taxon>Malpighiales</taxon>
        <taxon>Salicaceae</taxon>
        <taxon>Saliceae</taxon>
        <taxon>Populus</taxon>
    </lineage>
</organism>
<name>A0AAD6MED8_9ROSI</name>
<dbReference type="Pfam" id="PF22776">
    <property type="entry name" value="K_trans_C"/>
    <property type="match status" value="1"/>
</dbReference>
<dbReference type="InterPro" id="IPR030374">
    <property type="entry name" value="PABS"/>
</dbReference>
<dbReference type="Gene3D" id="2.30.140.10">
    <property type="entry name" value="Spermidine synthase, tetramerisation domain"/>
    <property type="match status" value="1"/>
</dbReference>
<evidence type="ECO:0000256" key="12">
    <source>
        <dbReference type="ARBA" id="ARBA00023136"/>
    </source>
</evidence>
<dbReference type="GO" id="GO:0006596">
    <property type="term" value="P:polyamine biosynthetic process"/>
    <property type="evidence" value="ECO:0007669"/>
    <property type="project" value="UniProtKB-UniRule"/>
</dbReference>
<dbReference type="Gene3D" id="3.40.50.150">
    <property type="entry name" value="Vaccinia Virus protein VP39"/>
    <property type="match status" value="1"/>
</dbReference>
<evidence type="ECO:0000259" key="17">
    <source>
        <dbReference type="PROSITE" id="PS51006"/>
    </source>
</evidence>
<keyword evidence="4" id="KW-0813">Transport</keyword>
<keyword evidence="5" id="KW-0633">Potassium transport</keyword>
<gene>
    <name evidence="18" type="ORF">NC653_026398</name>
</gene>
<dbReference type="PROSITE" id="PS01330">
    <property type="entry name" value="PABS_1"/>
    <property type="match status" value="1"/>
</dbReference>